<evidence type="ECO:0000256" key="2">
    <source>
        <dbReference type="ARBA" id="ARBA00022801"/>
    </source>
</evidence>
<sequence length="485" mass="54208">MKVTYIFFLLFFSTCLIHAQNKSINDLSIEIKKILNEKEMQTVSLGFCVYDLKADKMLFSHQPNQSMTIASILKLSTTSAALQILGADFRFETHLEYDGKIENGVLKGNLYIKGGGDPTLGKDSMDKLMKEWVEALKKQGIKQIEGAVVGDASIFEEHLAPDNWAWSDIGNYFGAGACGLSINDNYFELYFNSGKKEGDPTQFLRYEPQIDELEFVNEIKTGAVGSADEAYIYASPYSYAPRYMKGTIPPNRSNYIVKAAIPDPPLFCAKMLTKYLKASGISLAKEPTTDRLMRLKKISMTKDRKSFHKNLSAPLKDIVLQTNTRSINIYAESMLKMIGLYKKSKGTTEAGREAIISFWEGKKIDMNGFFMEDGSGLSHYNAITPMQLSQILVDTYKTPIFKDFYNSLAIAGKTGTARYLLSGTSAEGNMRAKSGSLTRVRSYAGYVNTKSNRLLAFVIVANNFSGESREMKKRLERVLAILPDL</sequence>
<proteinExistence type="inferred from homology"/>
<dbReference type="AlphaFoldDB" id="A0A1I2BA75"/>
<protein>
    <submittedName>
        <fullName evidence="4">D-alanyl-D-alanine carboxypeptidase / D-alanyl-D-alanine-endopeptidase (Penicillin-binding protein 4)</fullName>
    </submittedName>
</protein>
<keyword evidence="5" id="KW-1185">Reference proteome</keyword>
<accession>A0A1I2BA75</accession>
<dbReference type="GO" id="GO:0000270">
    <property type="term" value="P:peptidoglycan metabolic process"/>
    <property type="evidence" value="ECO:0007669"/>
    <property type="project" value="TreeGrafter"/>
</dbReference>
<feature type="chain" id="PRO_5011452762" evidence="3">
    <location>
        <begin position="20"/>
        <end position="485"/>
    </location>
</feature>
<keyword evidence="4" id="KW-0121">Carboxypeptidase</keyword>
<evidence type="ECO:0000256" key="3">
    <source>
        <dbReference type="SAM" id="SignalP"/>
    </source>
</evidence>
<keyword evidence="4" id="KW-0645">Protease</keyword>
<evidence type="ECO:0000313" key="4">
    <source>
        <dbReference type="EMBL" id="SFE52887.1"/>
    </source>
</evidence>
<dbReference type="NCBIfam" id="TIGR00666">
    <property type="entry name" value="PBP4"/>
    <property type="match status" value="1"/>
</dbReference>
<dbReference type="Gene3D" id="3.40.710.10">
    <property type="entry name" value="DD-peptidase/beta-lactamase superfamily"/>
    <property type="match status" value="2"/>
</dbReference>
<reference evidence="4 5" key="1">
    <citation type="submission" date="2016-10" db="EMBL/GenBank/DDBJ databases">
        <authorList>
            <person name="de Groot N.N."/>
        </authorList>
    </citation>
    <scope>NUCLEOTIDE SEQUENCE [LARGE SCALE GENOMIC DNA]</scope>
    <source>
        <strain>GEY</strain>
        <strain evidence="5">DSM 9560</strain>
    </source>
</reference>
<organism evidence="4 5">
    <name type="scientific">Thermoflexibacter ruber</name>
    <dbReference type="NCBI Taxonomy" id="1003"/>
    <lineage>
        <taxon>Bacteria</taxon>
        <taxon>Pseudomonadati</taxon>
        <taxon>Bacteroidota</taxon>
        <taxon>Cytophagia</taxon>
        <taxon>Cytophagales</taxon>
        <taxon>Thermoflexibacteraceae</taxon>
        <taxon>Thermoflexibacter</taxon>
    </lineage>
</organism>
<dbReference type="OrthoDB" id="9802627at2"/>
<keyword evidence="3" id="KW-0732">Signal</keyword>
<dbReference type="Pfam" id="PF02113">
    <property type="entry name" value="Peptidase_S13"/>
    <property type="match status" value="1"/>
</dbReference>
<gene>
    <name evidence="4" type="ORF">SAMN04488541_1002191</name>
</gene>
<dbReference type="RefSeq" id="WP_091539134.1">
    <property type="nucleotide sequence ID" value="NZ_FONY01000002.1"/>
</dbReference>
<dbReference type="InterPro" id="IPR012338">
    <property type="entry name" value="Beta-lactam/transpept-like"/>
</dbReference>
<dbReference type="PRINTS" id="PR00922">
    <property type="entry name" value="DADACBPTASE3"/>
</dbReference>
<dbReference type="GO" id="GO:0006508">
    <property type="term" value="P:proteolysis"/>
    <property type="evidence" value="ECO:0007669"/>
    <property type="project" value="InterPro"/>
</dbReference>
<dbReference type="STRING" id="1003.SAMN04488541_1002191"/>
<dbReference type="PANTHER" id="PTHR30023:SF0">
    <property type="entry name" value="PENICILLIN-SENSITIVE CARBOXYPEPTIDASE A"/>
    <property type="match status" value="1"/>
</dbReference>
<dbReference type="Proteomes" id="UP000199513">
    <property type="component" value="Unassembled WGS sequence"/>
</dbReference>
<comment type="similarity">
    <text evidence="1">Belongs to the peptidase S13 family.</text>
</comment>
<evidence type="ECO:0000256" key="1">
    <source>
        <dbReference type="ARBA" id="ARBA00006096"/>
    </source>
</evidence>
<feature type="signal peptide" evidence="3">
    <location>
        <begin position="1"/>
        <end position="19"/>
    </location>
</feature>
<dbReference type="SUPFAM" id="SSF56601">
    <property type="entry name" value="beta-lactamase/transpeptidase-like"/>
    <property type="match status" value="1"/>
</dbReference>
<dbReference type="Gene3D" id="3.50.80.20">
    <property type="entry name" value="D-Ala-D-Ala carboxypeptidase C, peptidase S13"/>
    <property type="match status" value="1"/>
</dbReference>
<dbReference type="PANTHER" id="PTHR30023">
    <property type="entry name" value="D-ALANYL-D-ALANINE CARBOXYPEPTIDASE"/>
    <property type="match status" value="1"/>
</dbReference>
<evidence type="ECO:0000313" key="5">
    <source>
        <dbReference type="Proteomes" id="UP000199513"/>
    </source>
</evidence>
<name>A0A1I2BA75_9BACT</name>
<keyword evidence="2" id="KW-0378">Hydrolase</keyword>
<dbReference type="InterPro" id="IPR000667">
    <property type="entry name" value="Peptidase_S13"/>
</dbReference>
<dbReference type="EMBL" id="FONY01000002">
    <property type="protein sequence ID" value="SFE52887.1"/>
    <property type="molecule type" value="Genomic_DNA"/>
</dbReference>
<dbReference type="GO" id="GO:0004185">
    <property type="term" value="F:serine-type carboxypeptidase activity"/>
    <property type="evidence" value="ECO:0007669"/>
    <property type="project" value="InterPro"/>
</dbReference>